<evidence type="ECO:0000256" key="7">
    <source>
        <dbReference type="PROSITE-ProRule" id="PRU00433"/>
    </source>
</evidence>
<evidence type="ECO:0000259" key="8">
    <source>
        <dbReference type="PROSITE" id="PS51007"/>
    </source>
</evidence>
<keyword evidence="5" id="KW-0560">Oxidoreductase</keyword>
<dbReference type="GO" id="GO:0009055">
    <property type="term" value="F:electron transfer activity"/>
    <property type="evidence" value="ECO:0007669"/>
    <property type="project" value="InterPro"/>
</dbReference>
<evidence type="ECO:0000256" key="1">
    <source>
        <dbReference type="ARBA" id="ARBA00004196"/>
    </source>
</evidence>
<gene>
    <name evidence="9" type="ORF">C7H61_07105</name>
</gene>
<reference evidence="9 10" key="1">
    <citation type="submission" date="2018-03" db="EMBL/GenBank/DDBJ databases">
        <title>Mesoflavibacter sp. HG37 and Mesoflavibacter sp. HG96 sp.nov., two marine bacteria isolated from seawater of Western Pacific Ocean.</title>
        <authorList>
            <person name="Cheng H."/>
            <person name="Wu Y.-H."/>
            <person name="Guo L.-L."/>
            <person name="Xu X.-W."/>
        </authorList>
    </citation>
    <scope>NUCLEOTIDE SEQUENCE [LARGE SCALE GENOMIC DNA]</scope>
    <source>
        <strain evidence="9 10">KCTC 42117</strain>
    </source>
</reference>
<dbReference type="InterPro" id="IPR004852">
    <property type="entry name" value="Di-haem_cyt_c_peroxidsae"/>
</dbReference>
<dbReference type="Proteomes" id="UP000238430">
    <property type="component" value="Unassembled WGS sequence"/>
</dbReference>
<dbReference type="PROSITE" id="PS51257">
    <property type="entry name" value="PROKAR_LIPOPROTEIN"/>
    <property type="match status" value="1"/>
</dbReference>
<dbReference type="AlphaFoldDB" id="A0A2T1NEZ2"/>
<keyword evidence="6 7" id="KW-0408">Iron</keyword>
<feature type="domain" description="Cytochrome c" evidence="8">
    <location>
        <begin position="309"/>
        <end position="442"/>
    </location>
</feature>
<evidence type="ECO:0000256" key="3">
    <source>
        <dbReference type="ARBA" id="ARBA00022723"/>
    </source>
</evidence>
<dbReference type="PANTHER" id="PTHR30600:SF10">
    <property type="entry name" value="BLL6722 PROTEIN"/>
    <property type="match status" value="1"/>
</dbReference>
<keyword evidence="4" id="KW-0732">Signal</keyword>
<dbReference type="InterPro" id="IPR051395">
    <property type="entry name" value="Cytochrome_c_Peroxidase/MauG"/>
</dbReference>
<evidence type="ECO:0000313" key="10">
    <source>
        <dbReference type="Proteomes" id="UP000238430"/>
    </source>
</evidence>
<protein>
    <submittedName>
        <fullName evidence="9">Cytochrome-c peroxidase</fullName>
    </submittedName>
</protein>
<dbReference type="GO" id="GO:0004130">
    <property type="term" value="F:cytochrome-c peroxidase activity"/>
    <property type="evidence" value="ECO:0007669"/>
    <property type="project" value="TreeGrafter"/>
</dbReference>
<name>A0A2T1NEZ2_9FLAO</name>
<evidence type="ECO:0000256" key="5">
    <source>
        <dbReference type="ARBA" id="ARBA00023002"/>
    </source>
</evidence>
<keyword evidence="3 7" id="KW-0479">Metal-binding</keyword>
<dbReference type="Pfam" id="PF03150">
    <property type="entry name" value="CCP_MauG"/>
    <property type="match status" value="1"/>
</dbReference>
<organism evidence="9 10">
    <name type="scientific">Mesoflavibacter zeaxanthinifaciens subsp. sabulilitoris</name>
    <dbReference type="NCBI Taxonomy" id="1520893"/>
    <lineage>
        <taxon>Bacteria</taxon>
        <taxon>Pseudomonadati</taxon>
        <taxon>Bacteroidota</taxon>
        <taxon>Flavobacteriia</taxon>
        <taxon>Flavobacteriales</taxon>
        <taxon>Flavobacteriaceae</taxon>
        <taxon>Mesoflavibacter</taxon>
    </lineage>
</organism>
<dbReference type="Gene3D" id="1.20.1420.20">
    <property type="entry name" value="M75 peptidase, HXXE motif"/>
    <property type="match status" value="1"/>
</dbReference>
<dbReference type="SUPFAM" id="SSF46626">
    <property type="entry name" value="Cytochrome c"/>
    <property type="match status" value="2"/>
</dbReference>
<evidence type="ECO:0000256" key="4">
    <source>
        <dbReference type="ARBA" id="ARBA00022729"/>
    </source>
</evidence>
<dbReference type="InterPro" id="IPR009056">
    <property type="entry name" value="Cyt_c-like_dom"/>
</dbReference>
<feature type="domain" description="Cytochrome c" evidence="8">
    <location>
        <begin position="461"/>
        <end position="601"/>
    </location>
</feature>
<dbReference type="PANTHER" id="PTHR30600">
    <property type="entry name" value="CYTOCHROME C PEROXIDASE-RELATED"/>
    <property type="match status" value="1"/>
</dbReference>
<dbReference type="InterPro" id="IPR038352">
    <property type="entry name" value="Imelysin_sf"/>
</dbReference>
<evidence type="ECO:0000313" key="9">
    <source>
        <dbReference type="EMBL" id="PSG91015.1"/>
    </source>
</evidence>
<dbReference type="GO" id="GO:0020037">
    <property type="term" value="F:heme binding"/>
    <property type="evidence" value="ECO:0007669"/>
    <property type="project" value="InterPro"/>
</dbReference>
<evidence type="ECO:0000256" key="2">
    <source>
        <dbReference type="ARBA" id="ARBA00022617"/>
    </source>
</evidence>
<dbReference type="OrthoDB" id="9805202at2"/>
<dbReference type="RefSeq" id="WP_106678425.1">
    <property type="nucleotide sequence ID" value="NZ_JACHWV010000007.1"/>
</dbReference>
<dbReference type="PROSITE" id="PS51007">
    <property type="entry name" value="CYTC"/>
    <property type="match status" value="2"/>
</dbReference>
<proteinExistence type="predicted"/>
<comment type="subcellular location">
    <subcellularLocation>
        <location evidence="1">Cell envelope</location>
    </subcellularLocation>
</comment>
<dbReference type="InterPro" id="IPR036909">
    <property type="entry name" value="Cyt_c-like_dom_sf"/>
</dbReference>
<dbReference type="Gene3D" id="1.10.760.10">
    <property type="entry name" value="Cytochrome c-like domain"/>
    <property type="match status" value="2"/>
</dbReference>
<keyword evidence="9" id="KW-0575">Peroxidase</keyword>
<dbReference type="GO" id="GO:0046872">
    <property type="term" value="F:metal ion binding"/>
    <property type="evidence" value="ECO:0007669"/>
    <property type="project" value="UniProtKB-KW"/>
</dbReference>
<dbReference type="EMBL" id="PXOT01000022">
    <property type="protein sequence ID" value="PSG91015.1"/>
    <property type="molecule type" value="Genomic_DNA"/>
</dbReference>
<dbReference type="GO" id="GO:0030313">
    <property type="term" value="C:cell envelope"/>
    <property type="evidence" value="ECO:0007669"/>
    <property type="project" value="UniProtKB-SubCell"/>
</dbReference>
<accession>A0A2T1NEZ2</accession>
<keyword evidence="10" id="KW-1185">Reference proteome</keyword>
<comment type="caution">
    <text evidence="9">The sequence shown here is derived from an EMBL/GenBank/DDBJ whole genome shotgun (WGS) entry which is preliminary data.</text>
</comment>
<keyword evidence="2 7" id="KW-0349">Heme</keyword>
<evidence type="ECO:0000256" key="6">
    <source>
        <dbReference type="ARBA" id="ARBA00023004"/>
    </source>
</evidence>
<sequence length="608" mass="69150">MKTLIQLSILTTTLLFIACKQKSNSATTAMKTVDVITWQKAQTYYIQHMDKAINYLDSLKQTGVNGTKSKYYFAKAREAFKIAEPFASYLNPEVGHRTNGPALPVYKEDTGKILYPIGLQKIEESVYEQDITDKDFDQEIKITQGLMLVLKGDMTKRQLTPQRFFRATHQQLFRLVSLAISGFDTPVSHLGIKETATSLNSLYKVYEFTLQPSIIKKDALLDQQFKNSIENAVKYVENNTNFDTFDRFTFTRDYLNPITTQWVNIRKTADIWEPTTTDPFNFDAPTFFENNSFNLNHFTAVNNRNPSKAQIDLGKKLFFDPNLSANHNMACVTCHSPNKGYADGLTTSLDNNGKPLNRNTPTLINSAFQRSFFWDGRSETMIEQIASVFLNEKEFNTNVHQFSEDILKDSSYIKAFKAAYGKIPKKNTEVIKALSSYISTLNSFNSRFDKNIRGEINDFTDQERLGYNLFMGKALCATCHFMPLTNGTVPPFFSETEKEVIGVPKTAANKENDDDLGFYFKYKENLHKGMFKTPTVRNVSLTAPYMHNGVYDSLEQVMDFYNRGGGGGLGFDLPHQTLPFDELNLTTEEQQAIIAYLKTLTSVPEDGY</sequence>